<dbReference type="InterPro" id="IPR049548">
    <property type="entry name" value="Sina-like_RING"/>
</dbReference>
<dbReference type="PANTHER" id="PTHR45877">
    <property type="entry name" value="E3 UBIQUITIN-PROTEIN LIGASE SIAH2"/>
    <property type="match status" value="1"/>
</dbReference>
<dbReference type="InterPro" id="IPR013083">
    <property type="entry name" value="Znf_RING/FYVE/PHD"/>
</dbReference>
<evidence type="ECO:0000256" key="4">
    <source>
        <dbReference type="ARBA" id="ARBA00012483"/>
    </source>
</evidence>
<keyword evidence="7 10" id="KW-0863">Zinc-finger</keyword>
<accession>A0A2J7PPD4</accession>
<dbReference type="Proteomes" id="UP000235965">
    <property type="component" value="Unassembled WGS sequence"/>
</dbReference>
<evidence type="ECO:0000256" key="6">
    <source>
        <dbReference type="ARBA" id="ARBA00022723"/>
    </source>
</evidence>
<evidence type="ECO:0000259" key="11">
    <source>
        <dbReference type="PROSITE" id="PS50089"/>
    </source>
</evidence>
<dbReference type="Pfam" id="PF21361">
    <property type="entry name" value="Sina_ZnF"/>
    <property type="match status" value="1"/>
</dbReference>
<comment type="caution">
    <text evidence="13">The sequence shown here is derived from an EMBL/GenBank/DDBJ whole genome shotgun (WGS) entry which is preliminary data.</text>
</comment>
<comment type="catalytic activity">
    <reaction evidence="1">
        <text>S-ubiquitinyl-[E2 ubiquitin-conjugating enzyme]-L-cysteine + [acceptor protein]-L-lysine = [E2 ubiquitin-conjugating enzyme]-L-cysteine + N(6)-ubiquitinyl-[acceptor protein]-L-lysine.</text>
        <dbReference type="EC" id="2.3.2.27"/>
    </reaction>
</comment>
<dbReference type="PANTHER" id="PTHR45877:SF2">
    <property type="entry name" value="E3 UBIQUITIN-PROTEIN LIGASE SINA-RELATED"/>
    <property type="match status" value="1"/>
</dbReference>
<dbReference type="Gene3D" id="2.60.210.10">
    <property type="entry name" value="Apoptosis, Tumor Necrosis Factor Receptor Associated Protein 2, Chain A"/>
    <property type="match status" value="1"/>
</dbReference>
<dbReference type="InterPro" id="IPR013010">
    <property type="entry name" value="Znf_SIAH"/>
</dbReference>
<evidence type="ECO:0000256" key="2">
    <source>
        <dbReference type="ARBA" id="ARBA00004906"/>
    </source>
</evidence>
<evidence type="ECO:0000256" key="5">
    <source>
        <dbReference type="ARBA" id="ARBA00022679"/>
    </source>
</evidence>
<dbReference type="AlphaFoldDB" id="A0A2J7PPD4"/>
<dbReference type="PROSITE" id="PS50089">
    <property type="entry name" value="ZF_RING_2"/>
    <property type="match status" value="1"/>
</dbReference>
<dbReference type="Pfam" id="PF21362">
    <property type="entry name" value="Sina_RING"/>
    <property type="match status" value="1"/>
</dbReference>
<evidence type="ECO:0000256" key="1">
    <source>
        <dbReference type="ARBA" id="ARBA00000900"/>
    </source>
</evidence>
<evidence type="ECO:0000313" key="13">
    <source>
        <dbReference type="EMBL" id="PNF18195.1"/>
    </source>
</evidence>
<dbReference type="GO" id="GO:0031624">
    <property type="term" value="F:ubiquitin conjugating enzyme binding"/>
    <property type="evidence" value="ECO:0007669"/>
    <property type="project" value="TreeGrafter"/>
</dbReference>
<dbReference type="SUPFAM" id="SSF49599">
    <property type="entry name" value="TRAF domain-like"/>
    <property type="match status" value="1"/>
</dbReference>
<dbReference type="PROSITE" id="PS51081">
    <property type="entry name" value="ZF_SIAH"/>
    <property type="match status" value="1"/>
</dbReference>
<reference evidence="13 14" key="1">
    <citation type="submission" date="2017-12" db="EMBL/GenBank/DDBJ databases">
        <title>Hemimetabolous genomes reveal molecular basis of termite eusociality.</title>
        <authorList>
            <person name="Harrison M.C."/>
            <person name="Jongepier E."/>
            <person name="Robertson H.M."/>
            <person name="Arning N."/>
            <person name="Bitard-Feildel T."/>
            <person name="Chao H."/>
            <person name="Childers C.P."/>
            <person name="Dinh H."/>
            <person name="Doddapaneni H."/>
            <person name="Dugan S."/>
            <person name="Gowin J."/>
            <person name="Greiner C."/>
            <person name="Han Y."/>
            <person name="Hu H."/>
            <person name="Hughes D.S.T."/>
            <person name="Huylmans A.-K."/>
            <person name="Kemena C."/>
            <person name="Kremer L.P.M."/>
            <person name="Lee S.L."/>
            <person name="Lopez-Ezquerra A."/>
            <person name="Mallet L."/>
            <person name="Monroy-Kuhn J.M."/>
            <person name="Moser A."/>
            <person name="Murali S.C."/>
            <person name="Muzny D.M."/>
            <person name="Otani S."/>
            <person name="Piulachs M.-D."/>
            <person name="Poelchau M."/>
            <person name="Qu J."/>
            <person name="Schaub F."/>
            <person name="Wada-Katsumata A."/>
            <person name="Worley K.C."/>
            <person name="Xie Q."/>
            <person name="Ylla G."/>
            <person name="Poulsen M."/>
            <person name="Gibbs R.A."/>
            <person name="Schal C."/>
            <person name="Richards S."/>
            <person name="Belles X."/>
            <person name="Korb J."/>
            <person name="Bornberg-Bauer E."/>
        </authorList>
    </citation>
    <scope>NUCLEOTIDE SEQUENCE [LARGE SCALE GENOMIC DNA]</scope>
    <source>
        <tissue evidence="13">Whole body</tissue>
    </source>
</reference>
<dbReference type="GO" id="GO:0008270">
    <property type="term" value="F:zinc ion binding"/>
    <property type="evidence" value="ECO:0007669"/>
    <property type="project" value="UniProtKB-KW"/>
</dbReference>
<dbReference type="InterPro" id="IPR008974">
    <property type="entry name" value="TRAF-like"/>
</dbReference>
<protein>
    <recommendedName>
        <fullName evidence="4">RING-type E3 ubiquitin transferase</fullName>
        <ecNumber evidence="4">2.3.2.27</ecNumber>
    </recommendedName>
</protein>
<dbReference type="InterPro" id="IPR004162">
    <property type="entry name" value="SINA-like_animal"/>
</dbReference>
<evidence type="ECO:0000256" key="8">
    <source>
        <dbReference type="ARBA" id="ARBA00022786"/>
    </source>
</evidence>
<name>A0A2J7PPD4_9NEOP</name>
<comment type="pathway">
    <text evidence="2">Protein modification; protein ubiquitination.</text>
</comment>
<keyword evidence="9" id="KW-0862">Zinc</keyword>
<keyword evidence="6" id="KW-0479">Metal-binding</keyword>
<sequence length="258" mass="29183">MAQNVDILVTVPATEQLLQFLLCPLCSNRMVQPITFCEKGHNICSNCKDTMDKCPTCGSQFSGIRNIRLEIISQWSNFTCANVALGCPVMRPIELMADHLASCAYRKATCPLNKVMDIVCHWEGPLKDLIFHCSESHQKYFAEGESFMSSSLEDAVNMIHYCDEVFICHKRFKDGKLYCAVEKVGISQALYTASFILNTVSGSERIVFTHTVRNISGNLNYLLEYGKFLKLNDKLVKRFISDGKLALQVMIWRANVKK</sequence>
<dbReference type="GO" id="GO:0005737">
    <property type="term" value="C:cytoplasm"/>
    <property type="evidence" value="ECO:0007669"/>
    <property type="project" value="TreeGrafter"/>
</dbReference>
<gene>
    <name evidence="13" type="ORF">B7P43_G18101</name>
</gene>
<feature type="domain" description="RING-type" evidence="11">
    <location>
        <begin position="23"/>
        <end position="57"/>
    </location>
</feature>
<evidence type="ECO:0000313" key="14">
    <source>
        <dbReference type="Proteomes" id="UP000235965"/>
    </source>
</evidence>
<dbReference type="EMBL" id="NEVH01022725">
    <property type="protein sequence ID" value="PNF18195.1"/>
    <property type="molecule type" value="Genomic_DNA"/>
</dbReference>
<dbReference type="InParanoid" id="A0A2J7PPD4"/>
<dbReference type="GO" id="GO:0061630">
    <property type="term" value="F:ubiquitin protein ligase activity"/>
    <property type="evidence" value="ECO:0007669"/>
    <property type="project" value="UniProtKB-EC"/>
</dbReference>
<dbReference type="GO" id="GO:0043161">
    <property type="term" value="P:proteasome-mediated ubiquitin-dependent protein catabolic process"/>
    <property type="evidence" value="ECO:0007669"/>
    <property type="project" value="TreeGrafter"/>
</dbReference>
<feature type="domain" description="SIAH-type" evidence="12">
    <location>
        <begin position="75"/>
        <end position="138"/>
    </location>
</feature>
<dbReference type="InterPro" id="IPR001841">
    <property type="entry name" value="Znf_RING"/>
</dbReference>
<keyword evidence="8" id="KW-0833">Ubl conjugation pathway</keyword>
<keyword evidence="5" id="KW-0808">Transferase</keyword>
<dbReference type="OrthoDB" id="4788989at2759"/>
<evidence type="ECO:0000256" key="10">
    <source>
        <dbReference type="PROSITE-ProRule" id="PRU00455"/>
    </source>
</evidence>
<comment type="similarity">
    <text evidence="3">Belongs to the SINA (Seven in absentia) family.</text>
</comment>
<proteinExistence type="inferred from homology"/>
<dbReference type="SUPFAM" id="SSF57850">
    <property type="entry name" value="RING/U-box"/>
    <property type="match status" value="1"/>
</dbReference>
<dbReference type="UniPathway" id="UPA00143"/>
<evidence type="ECO:0000256" key="7">
    <source>
        <dbReference type="ARBA" id="ARBA00022771"/>
    </source>
</evidence>
<organism evidence="13 14">
    <name type="scientific">Cryptotermes secundus</name>
    <dbReference type="NCBI Taxonomy" id="105785"/>
    <lineage>
        <taxon>Eukaryota</taxon>
        <taxon>Metazoa</taxon>
        <taxon>Ecdysozoa</taxon>
        <taxon>Arthropoda</taxon>
        <taxon>Hexapoda</taxon>
        <taxon>Insecta</taxon>
        <taxon>Pterygota</taxon>
        <taxon>Neoptera</taxon>
        <taxon>Polyneoptera</taxon>
        <taxon>Dictyoptera</taxon>
        <taxon>Blattodea</taxon>
        <taxon>Blattoidea</taxon>
        <taxon>Termitoidae</taxon>
        <taxon>Kalotermitidae</taxon>
        <taxon>Cryptotermitinae</taxon>
        <taxon>Cryptotermes</taxon>
    </lineage>
</organism>
<dbReference type="EC" id="2.3.2.27" evidence="4"/>
<evidence type="ECO:0000256" key="3">
    <source>
        <dbReference type="ARBA" id="ARBA00009119"/>
    </source>
</evidence>
<dbReference type="STRING" id="105785.A0A2J7PPD4"/>
<evidence type="ECO:0000256" key="9">
    <source>
        <dbReference type="ARBA" id="ARBA00022833"/>
    </source>
</evidence>
<evidence type="ECO:0000259" key="12">
    <source>
        <dbReference type="PROSITE" id="PS51081"/>
    </source>
</evidence>
<dbReference type="Gene3D" id="3.30.40.10">
    <property type="entry name" value="Zinc/RING finger domain, C3HC4 (zinc finger)"/>
    <property type="match status" value="2"/>
</dbReference>
<keyword evidence="14" id="KW-1185">Reference proteome</keyword>
<dbReference type="GO" id="GO:0016567">
    <property type="term" value="P:protein ubiquitination"/>
    <property type="evidence" value="ECO:0007669"/>
    <property type="project" value="UniProtKB-UniPathway"/>
</dbReference>